<name>V6LS76_9EUKA</name>
<dbReference type="EMBL" id="AUWU02000007">
    <property type="protein sequence ID" value="KAH0571377.1"/>
    <property type="molecule type" value="Genomic_DNA"/>
</dbReference>
<proteinExistence type="predicted"/>
<dbReference type="Proteomes" id="UP000018208">
    <property type="component" value="Unassembled WGS sequence"/>
</dbReference>
<reference evidence="1 2" key="1">
    <citation type="journal article" date="2014" name="PLoS Genet.">
        <title>The Genome of Spironucleus salmonicida Highlights a Fish Pathogen Adapted to Fluctuating Environments.</title>
        <authorList>
            <person name="Xu F."/>
            <person name="Jerlstrom-Hultqvist J."/>
            <person name="Einarsson E."/>
            <person name="Astvaldsson A."/>
            <person name="Svard S.G."/>
            <person name="Andersson J.O."/>
        </authorList>
    </citation>
    <scope>NUCLEOTIDE SEQUENCE</scope>
    <source>
        <strain evidence="2">ATCC 50377</strain>
    </source>
</reference>
<reference evidence="2" key="2">
    <citation type="submission" date="2020-12" db="EMBL/GenBank/DDBJ databases">
        <title>New Spironucleus salmonicida genome in near-complete chromosomes.</title>
        <authorList>
            <person name="Xu F."/>
            <person name="Kurt Z."/>
            <person name="Jimenez-Gonzalez A."/>
            <person name="Astvaldsson A."/>
            <person name="Andersson J.O."/>
            <person name="Svard S.G."/>
        </authorList>
    </citation>
    <scope>NUCLEOTIDE SEQUENCE</scope>
    <source>
        <strain evidence="2">ATCC 50377</strain>
    </source>
</reference>
<dbReference type="EMBL" id="KI546073">
    <property type="protein sequence ID" value="EST46546.1"/>
    <property type="molecule type" value="Genomic_DNA"/>
</dbReference>
<organism evidence="1">
    <name type="scientific">Spironucleus salmonicida</name>
    <dbReference type="NCBI Taxonomy" id="348837"/>
    <lineage>
        <taxon>Eukaryota</taxon>
        <taxon>Metamonada</taxon>
        <taxon>Diplomonadida</taxon>
        <taxon>Hexamitidae</taxon>
        <taxon>Hexamitinae</taxon>
        <taxon>Spironucleus</taxon>
    </lineage>
</organism>
<evidence type="ECO:0000313" key="2">
    <source>
        <dbReference type="EMBL" id="KAH0571377.1"/>
    </source>
</evidence>
<dbReference type="AlphaFoldDB" id="V6LS76"/>
<sequence>MIRFIFSTFRQCCKRVQKYFKHDQVKYNGNFPDIKIHRKKPQQKYFQPEPVSINPEYIDPYFLLDVLKLSAPLHQEYFTTQYPKQRVLLSKKLDNRYNKHMIKDHRKIITSGSEASCENSTDKEIALQRHQHTGFVNSSKQQKKLVYTPVYQFAQPHYFQFLETDDGSTDLIEVQEEYYIIEQE</sequence>
<evidence type="ECO:0000313" key="1">
    <source>
        <dbReference type="EMBL" id="EST46546.1"/>
    </source>
</evidence>
<dbReference type="VEuPathDB" id="GiardiaDB:SS50377_27678"/>
<evidence type="ECO:0000313" key="3">
    <source>
        <dbReference type="Proteomes" id="UP000018208"/>
    </source>
</evidence>
<accession>V6LS76</accession>
<keyword evidence="3" id="KW-1185">Reference proteome</keyword>
<gene>
    <name evidence="1" type="ORF">SS50377_13350</name>
    <name evidence="2" type="ORF">SS50377_27678</name>
</gene>
<protein>
    <submittedName>
        <fullName evidence="1">Uncharacterized protein</fullName>
    </submittedName>
</protein>